<name>A0AAD7F1A7_9AGAR</name>
<keyword evidence="9" id="KW-1185">Reference proteome</keyword>
<dbReference type="GO" id="GO:0004553">
    <property type="term" value="F:hydrolase activity, hydrolyzing O-glycosyl compounds"/>
    <property type="evidence" value="ECO:0007669"/>
    <property type="project" value="InterPro"/>
</dbReference>
<comment type="similarity">
    <text evidence="2">Belongs to the glycosyl hydrolase 13 family.</text>
</comment>
<evidence type="ECO:0000256" key="6">
    <source>
        <dbReference type="ARBA" id="ARBA00023295"/>
    </source>
</evidence>
<evidence type="ECO:0000256" key="4">
    <source>
        <dbReference type="ARBA" id="ARBA00022801"/>
    </source>
</evidence>
<evidence type="ECO:0000256" key="5">
    <source>
        <dbReference type="ARBA" id="ARBA00023277"/>
    </source>
</evidence>
<dbReference type="Pfam" id="PF00128">
    <property type="entry name" value="Alpha-amylase"/>
    <property type="match status" value="1"/>
</dbReference>
<evidence type="ECO:0000259" key="7">
    <source>
        <dbReference type="SMART" id="SM00642"/>
    </source>
</evidence>
<accession>A0AAD7F1A7</accession>
<evidence type="ECO:0000256" key="2">
    <source>
        <dbReference type="ARBA" id="ARBA00008061"/>
    </source>
</evidence>
<protein>
    <submittedName>
        <fullName evidence="8">Glycoside hydrolase family 13 protein</fullName>
    </submittedName>
</protein>
<evidence type="ECO:0000313" key="9">
    <source>
        <dbReference type="Proteomes" id="UP001218218"/>
    </source>
</evidence>
<dbReference type="InterPro" id="IPR013776">
    <property type="entry name" value="A-amylase_thermo"/>
</dbReference>
<evidence type="ECO:0000313" key="8">
    <source>
        <dbReference type="EMBL" id="KAJ7364056.1"/>
    </source>
</evidence>
<dbReference type="GO" id="GO:0005975">
    <property type="term" value="P:carbohydrate metabolic process"/>
    <property type="evidence" value="ECO:0007669"/>
    <property type="project" value="InterPro"/>
</dbReference>
<comment type="caution">
    <text evidence="8">The sequence shown here is derived from an EMBL/GenBank/DDBJ whole genome shotgun (WGS) entry which is preliminary data.</text>
</comment>
<dbReference type="InterPro" id="IPR017853">
    <property type="entry name" value="GH"/>
</dbReference>
<proteinExistence type="inferred from homology"/>
<dbReference type="AlphaFoldDB" id="A0AAD7F1A7"/>
<keyword evidence="4 8" id="KW-0378">Hydrolase</keyword>
<keyword evidence="5" id="KW-0119">Carbohydrate metabolism</keyword>
<organism evidence="8 9">
    <name type="scientific">Mycena albidolilacea</name>
    <dbReference type="NCBI Taxonomy" id="1033008"/>
    <lineage>
        <taxon>Eukaryota</taxon>
        <taxon>Fungi</taxon>
        <taxon>Dikarya</taxon>
        <taxon>Basidiomycota</taxon>
        <taxon>Agaricomycotina</taxon>
        <taxon>Agaricomycetes</taxon>
        <taxon>Agaricomycetidae</taxon>
        <taxon>Agaricales</taxon>
        <taxon>Marasmiineae</taxon>
        <taxon>Mycenaceae</taxon>
        <taxon>Mycena</taxon>
    </lineage>
</organism>
<dbReference type="SUPFAM" id="SSF51011">
    <property type="entry name" value="Glycosyl hydrolase domain"/>
    <property type="match status" value="1"/>
</dbReference>
<dbReference type="GO" id="GO:0005509">
    <property type="term" value="F:calcium ion binding"/>
    <property type="evidence" value="ECO:0007669"/>
    <property type="project" value="InterPro"/>
</dbReference>
<dbReference type="NCBIfam" id="NF006969">
    <property type="entry name" value="PRK09441.1-2"/>
    <property type="match status" value="1"/>
</dbReference>
<dbReference type="Proteomes" id="UP001218218">
    <property type="component" value="Unassembled WGS sequence"/>
</dbReference>
<dbReference type="InterPro" id="IPR006047">
    <property type="entry name" value="GH13_cat_dom"/>
</dbReference>
<keyword evidence="3" id="KW-0479">Metal-binding</keyword>
<dbReference type="PIRSF" id="PIRSF001021">
    <property type="entry name" value="Alph-amls_thrmst"/>
    <property type="match status" value="1"/>
</dbReference>
<sequence>MLAALKGWLSASLAPRPALPRMRLGPEDNPDNPLMLQFFTWDTLHSELSWWKHLEHEIPKLAEMGFTQVWLPPPNKGAEPKGRGYDAYDLWDLGEFDQKGTVKTRWGTRDELLQACKVAAAHGIDIIIDAVLNHKLGGDRFESFPAVPVNAENRLKDEGPVREIDGWTAFDFKGRGNKYSGFRWTHEHFSGLDWDHRSRTNAIYRIASKGRKGWSRHVASELGNYDYLLGVDIDHRHPEAQQDLLNWGVWILETTGAVGFRLDAIKHFDRRFLYRFITHVRRQSRKPKMFSVSEYWSADLKLILPYIKAFGGETTFFDVPLHTNFHNASKNHSHYDLRDILNNTIVKEKPNDSVTFVDNHDTVIGQSLESWVDTNFKIQAYSLILLRQNGHPCVFYGDLYPNEECYNADTSRNLTLLIEARKKFAYGPCHDYFHDPKCIGFVRMGDSIHPGCAVLLSNKEDATGTFTHTVRMFLGREHTGTVFRSFMSPHGRVNIDADGWGEFSCPANRVEVWVRS</sequence>
<reference evidence="8" key="1">
    <citation type="submission" date="2023-03" db="EMBL/GenBank/DDBJ databases">
        <title>Massive genome expansion in bonnet fungi (Mycena s.s.) driven by repeated elements and novel gene families across ecological guilds.</title>
        <authorList>
            <consortium name="Lawrence Berkeley National Laboratory"/>
            <person name="Harder C.B."/>
            <person name="Miyauchi S."/>
            <person name="Viragh M."/>
            <person name="Kuo A."/>
            <person name="Thoen E."/>
            <person name="Andreopoulos B."/>
            <person name="Lu D."/>
            <person name="Skrede I."/>
            <person name="Drula E."/>
            <person name="Henrissat B."/>
            <person name="Morin E."/>
            <person name="Kohler A."/>
            <person name="Barry K."/>
            <person name="LaButti K."/>
            <person name="Morin E."/>
            <person name="Salamov A."/>
            <person name="Lipzen A."/>
            <person name="Mereny Z."/>
            <person name="Hegedus B."/>
            <person name="Baldrian P."/>
            <person name="Stursova M."/>
            <person name="Weitz H."/>
            <person name="Taylor A."/>
            <person name="Grigoriev I.V."/>
            <person name="Nagy L.G."/>
            <person name="Martin F."/>
            <person name="Kauserud H."/>
        </authorList>
    </citation>
    <scope>NUCLEOTIDE SEQUENCE</scope>
    <source>
        <strain evidence="8">CBHHK002</strain>
    </source>
</reference>
<evidence type="ECO:0000256" key="1">
    <source>
        <dbReference type="ARBA" id="ARBA00001913"/>
    </source>
</evidence>
<dbReference type="NCBIfam" id="NF006968">
    <property type="entry name" value="PRK09441.1-1"/>
    <property type="match status" value="1"/>
</dbReference>
<dbReference type="Gene3D" id="2.60.40.1180">
    <property type="entry name" value="Golgi alpha-mannosidase II"/>
    <property type="match status" value="1"/>
</dbReference>
<dbReference type="SMART" id="SM00642">
    <property type="entry name" value="Aamy"/>
    <property type="match status" value="1"/>
</dbReference>
<dbReference type="Gene3D" id="2.40.30.140">
    <property type="match status" value="1"/>
</dbReference>
<dbReference type="CDD" id="cd11318">
    <property type="entry name" value="AmyAc_bac_fung_AmyA"/>
    <property type="match status" value="1"/>
</dbReference>
<dbReference type="InterPro" id="IPR013780">
    <property type="entry name" value="Glyco_hydro_b"/>
</dbReference>
<dbReference type="EMBL" id="JARIHO010000003">
    <property type="protein sequence ID" value="KAJ7364056.1"/>
    <property type="molecule type" value="Genomic_DNA"/>
</dbReference>
<gene>
    <name evidence="8" type="ORF">DFH08DRAFT_265137</name>
</gene>
<keyword evidence="6" id="KW-0326">Glycosidase</keyword>
<evidence type="ECO:0000256" key="3">
    <source>
        <dbReference type="ARBA" id="ARBA00022723"/>
    </source>
</evidence>
<comment type="cofactor">
    <cofactor evidence="1">
        <name>Ca(2+)</name>
        <dbReference type="ChEBI" id="CHEBI:29108"/>
    </cofactor>
</comment>
<dbReference type="SUPFAM" id="SSF51445">
    <property type="entry name" value="(Trans)glycosidases"/>
    <property type="match status" value="1"/>
</dbReference>
<dbReference type="Gene3D" id="3.20.20.80">
    <property type="entry name" value="Glycosidases"/>
    <property type="match status" value="1"/>
</dbReference>
<feature type="domain" description="Glycosyl hydrolase family 13 catalytic" evidence="7">
    <location>
        <begin position="33"/>
        <end position="421"/>
    </location>
</feature>
<dbReference type="PANTHER" id="PTHR43447">
    <property type="entry name" value="ALPHA-AMYLASE"/>
    <property type="match status" value="1"/>
</dbReference>